<evidence type="ECO:0000256" key="5">
    <source>
        <dbReference type="ARBA" id="ARBA00022692"/>
    </source>
</evidence>
<comment type="caution">
    <text evidence="12">The sequence shown here is derived from an EMBL/GenBank/DDBJ whole genome shotgun (WGS) entry which is preliminary data.</text>
</comment>
<keyword evidence="3 12" id="KW-0328">Glycosyltransferase</keyword>
<feature type="transmembrane region" description="Helical" evidence="9">
    <location>
        <begin position="465"/>
        <end position="484"/>
    </location>
</feature>
<reference evidence="12 13" key="1">
    <citation type="submission" date="2023-05" db="EMBL/GenBank/DDBJ databases">
        <title>Streptomyces fuscus sp. nov., a brown-black pigment producing actinomyces isolated from dry sand of Sea duck farm.</title>
        <authorList>
            <person name="Xie J."/>
            <person name="Shen N."/>
        </authorList>
    </citation>
    <scope>NUCLEOTIDE SEQUENCE [LARGE SCALE GENOMIC DNA]</scope>
    <source>
        <strain evidence="12 13">GXMU-J15</strain>
    </source>
</reference>
<feature type="compositionally biased region" description="Low complexity" evidence="8">
    <location>
        <begin position="561"/>
        <end position="577"/>
    </location>
</feature>
<feature type="transmembrane region" description="Helical" evidence="9">
    <location>
        <begin position="410"/>
        <end position="430"/>
    </location>
</feature>
<feature type="transmembrane region" description="Helical" evidence="9">
    <location>
        <begin position="39"/>
        <end position="57"/>
    </location>
</feature>
<evidence type="ECO:0000259" key="11">
    <source>
        <dbReference type="Pfam" id="PF24878"/>
    </source>
</evidence>
<feature type="domain" description="Putative mannosyltransferase YkcA/B-like C-terminal" evidence="11">
    <location>
        <begin position="604"/>
        <end position="694"/>
    </location>
</feature>
<feature type="transmembrane region" description="Helical" evidence="9">
    <location>
        <begin position="118"/>
        <end position="139"/>
    </location>
</feature>
<comment type="subcellular location">
    <subcellularLocation>
        <location evidence="1">Cell membrane</location>
        <topology evidence="1">Multi-pass membrane protein</topology>
    </subcellularLocation>
</comment>
<dbReference type="Pfam" id="PF13231">
    <property type="entry name" value="PMT_2"/>
    <property type="match status" value="1"/>
</dbReference>
<keyword evidence="13" id="KW-1185">Reference proteome</keyword>
<keyword evidence="4 12" id="KW-0808">Transferase</keyword>
<feature type="transmembrane region" description="Helical" evidence="9">
    <location>
        <begin position="436"/>
        <end position="458"/>
    </location>
</feature>
<feature type="transmembrane region" description="Helical" evidence="9">
    <location>
        <begin position="218"/>
        <end position="234"/>
    </location>
</feature>
<dbReference type="InterPro" id="IPR038731">
    <property type="entry name" value="RgtA/B/C-like"/>
</dbReference>
<feature type="transmembrane region" description="Helical" evidence="9">
    <location>
        <begin position="146"/>
        <end position="166"/>
    </location>
</feature>
<name>A0ABT7J7E4_9ACTN</name>
<feature type="compositionally biased region" description="Gly residues" evidence="8">
    <location>
        <begin position="578"/>
        <end position="593"/>
    </location>
</feature>
<sequence length="711" mass="72524">MTVIPTSTAVPEPPTTPPTAPPVAPDTTAPPGRPADPRWVRPAFLGLLLATAVLYLYNLSASGYANSFYSAAVQAGSESWKAFFFGSLDAANAITVDKPPASLWPMVLSVRLLGLNSWAILVPEVLMGVGTVAVVYAAVRRRFSPAAGLISGAVLALTPVAALMFRFNNPDAMLALLMAVACYFVIRALEDGRTKWLLWAGTAIGFAFLAKTLQAFLILPPLALVYGVCAPVSVKKRVGQLAAGLAAIVVSGGWWVAIVELWPASSRPYIGGSQNNSFLELTFGYNGLGRLNGEETGSVGGGGGNGGGNWGETGWDRLFGANIGGQISWLIPAALILLVAALVATRKARRTSVTRGSFLVWGGALIVTMLVFSYMQGIFHEYYTVALAPYVAPVVGMGSVLLWERREKAWASLTLAGAMTATAGWGYVLLNRSSDYLPWLKWLVLVGGLAAALGLVFVSRLGHRLALGVAGLGLVAALAGPTAYTLTTVNEGHSGSIVTAGPSVQGGRGGGPGGGGPGGGFPGQQGNQGQGQQGGGMGQPPTGGNGGNGGNGGFPGGGTMPGQQGNQQGNQQGSRQNGDGGMPGGGGGMGGLLNGASVSDEAKALLEKDAGDYTWAAAAIGAQNAASYQLSTGEPVMAIGGFNGTDPSPTLAEFKQYVADGKIHYFIASGSGGGMGGGRGDGTSSQISAWVEENFEAVTVDGTTFYDLTSG</sequence>
<keyword evidence="5 9" id="KW-0812">Transmembrane</keyword>
<feature type="region of interest" description="Disordered" evidence="8">
    <location>
        <begin position="1"/>
        <end position="35"/>
    </location>
</feature>
<dbReference type="Pfam" id="PF24878">
    <property type="entry name" value="YkcB_C"/>
    <property type="match status" value="1"/>
</dbReference>
<keyword evidence="2" id="KW-1003">Cell membrane</keyword>
<feature type="transmembrane region" description="Helical" evidence="9">
    <location>
        <begin position="196"/>
        <end position="212"/>
    </location>
</feature>
<evidence type="ECO:0000256" key="7">
    <source>
        <dbReference type="ARBA" id="ARBA00023136"/>
    </source>
</evidence>
<evidence type="ECO:0000256" key="6">
    <source>
        <dbReference type="ARBA" id="ARBA00022989"/>
    </source>
</evidence>
<proteinExistence type="predicted"/>
<organism evidence="12 13">
    <name type="scientific">Streptomyces fuscus</name>
    <dbReference type="NCBI Taxonomy" id="3048495"/>
    <lineage>
        <taxon>Bacteria</taxon>
        <taxon>Bacillati</taxon>
        <taxon>Actinomycetota</taxon>
        <taxon>Actinomycetes</taxon>
        <taxon>Kitasatosporales</taxon>
        <taxon>Streptomycetaceae</taxon>
        <taxon>Streptomyces</taxon>
    </lineage>
</organism>
<keyword evidence="7 9" id="KW-0472">Membrane</keyword>
<evidence type="ECO:0000256" key="2">
    <source>
        <dbReference type="ARBA" id="ARBA00022475"/>
    </source>
</evidence>
<dbReference type="RefSeq" id="WP_285436414.1">
    <property type="nucleotide sequence ID" value="NZ_JASJUS010000037.1"/>
</dbReference>
<dbReference type="GO" id="GO:0016757">
    <property type="term" value="F:glycosyltransferase activity"/>
    <property type="evidence" value="ECO:0007669"/>
    <property type="project" value="UniProtKB-KW"/>
</dbReference>
<dbReference type="InterPro" id="IPR056785">
    <property type="entry name" value="YkcA/B-like_C"/>
</dbReference>
<evidence type="ECO:0000256" key="4">
    <source>
        <dbReference type="ARBA" id="ARBA00022679"/>
    </source>
</evidence>
<protein>
    <submittedName>
        <fullName evidence="12">Glycosyltransferase family 39 protein</fullName>
        <ecNumber evidence="12">2.4.-.-</ecNumber>
    </submittedName>
</protein>
<dbReference type="PANTHER" id="PTHR33908:SF3">
    <property type="entry name" value="UNDECAPRENYL PHOSPHATE-ALPHA-4-AMINO-4-DEOXY-L-ARABINOSE ARABINOSYL TRANSFERASE"/>
    <property type="match status" value="1"/>
</dbReference>
<accession>A0ABT7J7E4</accession>
<evidence type="ECO:0000256" key="8">
    <source>
        <dbReference type="SAM" id="MobiDB-lite"/>
    </source>
</evidence>
<feature type="transmembrane region" description="Helical" evidence="9">
    <location>
        <begin position="357"/>
        <end position="376"/>
    </location>
</feature>
<evidence type="ECO:0000259" key="10">
    <source>
        <dbReference type="Pfam" id="PF13231"/>
    </source>
</evidence>
<dbReference type="Proteomes" id="UP001241926">
    <property type="component" value="Unassembled WGS sequence"/>
</dbReference>
<dbReference type="InterPro" id="IPR050297">
    <property type="entry name" value="LipidA_mod_glycosyltrf_83"/>
</dbReference>
<feature type="transmembrane region" description="Helical" evidence="9">
    <location>
        <begin position="327"/>
        <end position="345"/>
    </location>
</feature>
<feature type="compositionally biased region" description="Low complexity" evidence="8">
    <location>
        <begin position="1"/>
        <end position="10"/>
    </location>
</feature>
<evidence type="ECO:0000256" key="9">
    <source>
        <dbReference type="SAM" id="Phobius"/>
    </source>
</evidence>
<dbReference type="PANTHER" id="PTHR33908">
    <property type="entry name" value="MANNOSYLTRANSFERASE YKCB-RELATED"/>
    <property type="match status" value="1"/>
</dbReference>
<gene>
    <name evidence="12" type="ORF">QNN03_30550</name>
</gene>
<keyword evidence="6 9" id="KW-1133">Transmembrane helix</keyword>
<evidence type="ECO:0000256" key="3">
    <source>
        <dbReference type="ARBA" id="ARBA00022676"/>
    </source>
</evidence>
<evidence type="ECO:0000313" key="12">
    <source>
        <dbReference type="EMBL" id="MDL2080794.1"/>
    </source>
</evidence>
<dbReference type="EMBL" id="JASJUS010000037">
    <property type="protein sequence ID" value="MDL2080794.1"/>
    <property type="molecule type" value="Genomic_DNA"/>
</dbReference>
<feature type="domain" description="Glycosyltransferase RgtA/B/C/D-like" evidence="10">
    <location>
        <begin position="97"/>
        <end position="251"/>
    </location>
</feature>
<dbReference type="EC" id="2.4.-.-" evidence="12"/>
<evidence type="ECO:0000256" key="1">
    <source>
        <dbReference type="ARBA" id="ARBA00004651"/>
    </source>
</evidence>
<feature type="transmembrane region" description="Helical" evidence="9">
    <location>
        <begin position="241"/>
        <end position="262"/>
    </location>
</feature>
<feature type="compositionally biased region" description="Pro residues" evidence="8">
    <location>
        <begin position="11"/>
        <end position="24"/>
    </location>
</feature>
<feature type="region of interest" description="Disordered" evidence="8">
    <location>
        <begin position="496"/>
        <end position="594"/>
    </location>
</feature>
<feature type="transmembrane region" description="Helical" evidence="9">
    <location>
        <begin position="382"/>
        <end position="403"/>
    </location>
</feature>
<evidence type="ECO:0000313" key="13">
    <source>
        <dbReference type="Proteomes" id="UP001241926"/>
    </source>
</evidence>
<feature type="transmembrane region" description="Helical" evidence="9">
    <location>
        <begin position="172"/>
        <end position="189"/>
    </location>
</feature>
<feature type="compositionally biased region" description="Gly residues" evidence="8">
    <location>
        <begin position="504"/>
        <end position="560"/>
    </location>
</feature>